<name>A0A284QN52_ARMOS</name>
<evidence type="ECO:0000313" key="2">
    <source>
        <dbReference type="Proteomes" id="UP000219338"/>
    </source>
</evidence>
<protein>
    <submittedName>
        <fullName evidence="1">Uncharacterized protein</fullName>
    </submittedName>
</protein>
<dbReference type="AlphaFoldDB" id="A0A284QN52"/>
<evidence type="ECO:0000313" key="1">
    <source>
        <dbReference type="EMBL" id="SJK97881.1"/>
    </source>
</evidence>
<organism evidence="1 2">
    <name type="scientific">Armillaria ostoyae</name>
    <name type="common">Armillaria root rot fungus</name>
    <dbReference type="NCBI Taxonomy" id="47428"/>
    <lineage>
        <taxon>Eukaryota</taxon>
        <taxon>Fungi</taxon>
        <taxon>Dikarya</taxon>
        <taxon>Basidiomycota</taxon>
        <taxon>Agaricomycotina</taxon>
        <taxon>Agaricomycetes</taxon>
        <taxon>Agaricomycetidae</taxon>
        <taxon>Agaricales</taxon>
        <taxon>Marasmiineae</taxon>
        <taxon>Physalacriaceae</taxon>
        <taxon>Armillaria</taxon>
    </lineage>
</organism>
<dbReference type="EMBL" id="FUEG01000001">
    <property type="protein sequence ID" value="SJK97881.1"/>
    <property type="molecule type" value="Genomic_DNA"/>
</dbReference>
<keyword evidence="2" id="KW-1185">Reference proteome</keyword>
<sequence length="102" mass="11873">MSRGGTDFPDIDQAAQALRYVNRVVCHSRRVYCWHPQFGVFRVYLSLDVLPRFWCRGRLAKYLPYPTWMSPARLGSRGEVAEDSVCDNQSFTVLRVMEISLR</sequence>
<gene>
    <name evidence="1" type="ORF">ARMOST_01137</name>
</gene>
<proteinExistence type="predicted"/>
<reference evidence="2" key="1">
    <citation type="journal article" date="2017" name="Nat. Ecol. Evol.">
        <title>Genome expansion and lineage-specific genetic innovations in the forest pathogenic fungi Armillaria.</title>
        <authorList>
            <person name="Sipos G."/>
            <person name="Prasanna A.N."/>
            <person name="Walter M.C."/>
            <person name="O'Connor E."/>
            <person name="Balint B."/>
            <person name="Krizsan K."/>
            <person name="Kiss B."/>
            <person name="Hess J."/>
            <person name="Varga T."/>
            <person name="Slot J."/>
            <person name="Riley R."/>
            <person name="Boka B."/>
            <person name="Rigling D."/>
            <person name="Barry K."/>
            <person name="Lee J."/>
            <person name="Mihaltcheva S."/>
            <person name="LaButti K."/>
            <person name="Lipzen A."/>
            <person name="Waldron R."/>
            <person name="Moloney N.M."/>
            <person name="Sperisen C."/>
            <person name="Kredics L."/>
            <person name="Vagvoelgyi C."/>
            <person name="Patrignani A."/>
            <person name="Fitzpatrick D."/>
            <person name="Nagy I."/>
            <person name="Doyle S."/>
            <person name="Anderson J.B."/>
            <person name="Grigoriev I.V."/>
            <person name="Gueldener U."/>
            <person name="Muensterkoetter M."/>
            <person name="Nagy L.G."/>
        </authorList>
    </citation>
    <scope>NUCLEOTIDE SEQUENCE [LARGE SCALE GENOMIC DNA]</scope>
    <source>
        <strain evidence="2">C18/9</strain>
    </source>
</reference>
<dbReference type="Proteomes" id="UP000219338">
    <property type="component" value="Unassembled WGS sequence"/>
</dbReference>
<accession>A0A284QN52</accession>